<evidence type="ECO:0008006" key="4">
    <source>
        <dbReference type="Google" id="ProtNLM"/>
    </source>
</evidence>
<keyword evidence="1" id="KW-0472">Membrane</keyword>
<evidence type="ECO:0000313" key="3">
    <source>
        <dbReference type="Proteomes" id="UP000503278"/>
    </source>
</evidence>
<keyword evidence="1" id="KW-1133">Transmembrane helix</keyword>
<proteinExistence type="predicted"/>
<dbReference type="KEGG" id="mrob:HH214_05400"/>
<keyword evidence="1" id="KW-0812">Transmembrane</keyword>
<protein>
    <recommendedName>
        <fullName evidence="4">TonB C-terminal domain-containing protein</fullName>
    </recommendedName>
</protein>
<reference evidence="2 3" key="1">
    <citation type="submission" date="2020-04" db="EMBL/GenBank/DDBJ databases">
        <title>Genome sequencing of novel species.</title>
        <authorList>
            <person name="Heo J."/>
            <person name="Kim S.-J."/>
            <person name="Kim J.-S."/>
            <person name="Hong S.-B."/>
            <person name="Kwon S.-W."/>
        </authorList>
    </citation>
    <scope>NUCLEOTIDE SEQUENCE [LARGE SCALE GENOMIC DNA]</scope>
    <source>
        <strain evidence="2 3">F39-2</strain>
    </source>
</reference>
<organism evidence="2 3">
    <name type="scientific">Mucilaginibacter robiniae</name>
    <dbReference type="NCBI Taxonomy" id="2728022"/>
    <lineage>
        <taxon>Bacteria</taxon>
        <taxon>Pseudomonadati</taxon>
        <taxon>Bacteroidota</taxon>
        <taxon>Sphingobacteriia</taxon>
        <taxon>Sphingobacteriales</taxon>
        <taxon>Sphingobacteriaceae</taxon>
        <taxon>Mucilaginibacter</taxon>
    </lineage>
</organism>
<dbReference type="Pfam" id="PF13715">
    <property type="entry name" value="CarbopepD_reg_2"/>
    <property type="match status" value="1"/>
</dbReference>
<feature type="transmembrane region" description="Helical" evidence="1">
    <location>
        <begin position="74"/>
        <end position="96"/>
    </location>
</feature>
<dbReference type="Gene3D" id="3.30.1150.10">
    <property type="match status" value="1"/>
</dbReference>
<sequence>MSAKKTDISQIRKYLNGELDAHAMHKLEKQALNDPFLMDALEGYEQNDNNQQQHLTDLYNRLQQRVQPAKQRLLWPRLAAAASIILFIAVGCWWLLHQTSTTRITLPSTGSMVHIPIPSSNVDSTVTKSKQQPTLTDADVSLPTSNNIAQLNRRYSRQTFAKPRQSPLLTHDVLLEQPVATDSSIKGNLLNEVAVIGYSTQKKTSITGSIAQVQAQQLDEPVGNAPVSRIAGVNILNSKLYRTDTTKIKTITGKVTDESGSPLPGVVVKVEGVNTNVTTNADGNFSIKAQKNDQLNIAYLGFEPIQLKVKDQNNLQVTLKPTHMSLSEVAVTGYGTSSNIITKAHPVTGWKSFKQYLANQAHVTDSSTGKVRVSFMVNADNSLTDFIIIKSLSQEADQEAIRLIKEGPSWLHNLNDQPEKVTLTIRFTHE</sequence>
<name>A0A7L5E3J5_9SPHI</name>
<dbReference type="InterPro" id="IPR008969">
    <property type="entry name" value="CarboxyPept-like_regulatory"/>
</dbReference>
<evidence type="ECO:0000256" key="1">
    <source>
        <dbReference type="SAM" id="Phobius"/>
    </source>
</evidence>
<dbReference type="SUPFAM" id="SSF49464">
    <property type="entry name" value="Carboxypeptidase regulatory domain-like"/>
    <property type="match status" value="1"/>
</dbReference>
<dbReference type="AlphaFoldDB" id="A0A7L5E3J5"/>
<dbReference type="EMBL" id="CP051682">
    <property type="protein sequence ID" value="QJD95343.1"/>
    <property type="molecule type" value="Genomic_DNA"/>
</dbReference>
<dbReference type="RefSeq" id="WP_169606360.1">
    <property type="nucleotide sequence ID" value="NZ_CP051682.1"/>
</dbReference>
<dbReference type="Gene3D" id="2.60.40.1120">
    <property type="entry name" value="Carboxypeptidase-like, regulatory domain"/>
    <property type="match status" value="1"/>
</dbReference>
<accession>A0A7L5E3J5</accession>
<dbReference type="Proteomes" id="UP000503278">
    <property type="component" value="Chromosome"/>
</dbReference>
<evidence type="ECO:0000313" key="2">
    <source>
        <dbReference type="EMBL" id="QJD95343.1"/>
    </source>
</evidence>
<keyword evidence="3" id="KW-1185">Reference proteome</keyword>
<gene>
    <name evidence="2" type="ORF">HH214_05400</name>
</gene>